<feature type="transmembrane region" description="Helical" evidence="2">
    <location>
        <begin position="72"/>
        <end position="93"/>
    </location>
</feature>
<keyword evidence="2" id="KW-0472">Membrane</keyword>
<feature type="transmembrane region" description="Helical" evidence="2">
    <location>
        <begin position="1612"/>
        <end position="1634"/>
    </location>
</feature>
<comment type="caution">
    <text evidence="4">The sequence shown here is derived from an EMBL/GenBank/DDBJ whole genome shotgun (WGS) entry which is preliminary data.</text>
</comment>
<reference evidence="4" key="1">
    <citation type="submission" date="2021-05" db="EMBL/GenBank/DDBJ databases">
        <title>A free-living protist that lacks canonical eukaryotic 1 DNA replication and segregation systems.</title>
        <authorList>
            <person name="Salas-Leiva D.E."/>
            <person name="Tromer E.C."/>
            <person name="Curtis B.A."/>
            <person name="Jerlstrom-Hultqvist J."/>
            <person name="Kolisko M."/>
            <person name="Yi Z."/>
            <person name="Salas-Leiva J.S."/>
            <person name="Gallot-Lavallee L."/>
            <person name="Kops G.J.P.L."/>
            <person name="Archibald J.M."/>
            <person name="Simpson A.G.B."/>
            <person name="Roger A.J."/>
        </authorList>
    </citation>
    <scope>NUCLEOTIDE SEQUENCE</scope>
    <source>
        <strain evidence="4">BICM</strain>
    </source>
</reference>
<feature type="transmembrane region" description="Helical" evidence="2">
    <location>
        <begin position="202"/>
        <end position="225"/>
    </location>
</feature>
<feature type="transmembrane region" description="Helical" evidence="2">
    <location>
        <begin position="299"/>
        <end position="320"/>
    </location>
</feature>
<keyword evidence="2" id="KW-1133">Transmembrane helix</keyword>
<organism evidence="4 5">
    <name type="scientific">Carpediemonas membranifera</name>
    <dbReference type="NCBI Taxonomy" id="201153"/>
    <lineage>
        <taxon>Eukaryota</taxon>
        <taxon>Metamonada</taxon>
        <taxon>Carpediemonas-like organisms</taxon>
        <taxon>Carpediemonas</taxon>
    </lineage>
</organism>
<feature type="transmembrane region" description="Helical" evidence="2">
    <location>
        <begin position="1366"/>
        <end position="1390"/>
    </location>
</feature>
<feature type="domain" description="TmcB/TmcC TPR repeats" evidence="3">
    <location>
        <begin position="524"/>
        <end position="623"/>
    </location>
</feature>
<feature type="transmembrane region" description="Helical" evidence="2">
    <location>
        <begin position="1056"/>
        <end position="1084"/>
    </location>
</feature>
<feature type="transmembrane region" description="Helical" evidence="2">
    <location>
        <begin position="124"/>
        <end position="146"/>
    </location>
</feature>
<evidence type="ECO:0000259" key="3">
    <source>
        <dbReference type="Pfam" id="PF25474"/>
    </source>
</evidence>
<dbReference type="EMBL" id="JAHDYR010000003">
    <property type="protein sequence ID" value="KAG9397116.1"/>
    <property type="molecule type" value="Genomic_DNA"/>
</dbReference>
<proteinExistence type="predicted"/>
<name>A0A8J6C112_9EUKA</name>
<evidence type="ECO:0000313" key="5">
    <source>
        <dbReference type="Proteomes" id="UP000717585"/>
    </source>
</evidence>
<evidence type="ECO:0000256" key="1">
    <source>
        <dbReference type="SAM" id="MobiDB-lite"/>
    </source>
</evidence>
<protein>
    <recommendedName>
        <fullName evidence="3">TmcB/TmcC TPR repeats domain-containing protein</fullName>
    </recommendedName>
</protein>
<keyword evidence="2" id="KW-0812">Transmembrane</keyword>
<feature type="transmembrane region" description="Helical" evidence="2">
    <location>
        <begin position="656"/>
        <end position="684"/>
    </location>
</feature>
<accession>A0A8J6C112</accession>
<gene>
    <name evidence="4" type="ORF">J8273_1024</name>
</gene>
<feature type="transmembrane region" description="Helical" evidence="2">
    <location>
        <begin position="332"/>
        <end position="352"/>
    </location>
</feature>
<dbReference type="Proteomes" id="UP000717585">
    <property type="component" value="Unassembled WGS sequence"/>
</dbReference>
<dbReference type="InterPro" id="IPR057352">
    <property type="entry name" value="TPR_TmcB/C"/>
</dbReference>
<feature type="transmembrane region" description="Helical" evidence="2">
    <location>
        <begin position="1655"/>
        <end position="1677"/>
    </location>
</feature>
<feature type="transmembrane region" description="Helical" evidence="2">
    <location>
        <begin position="1296"/>
        <end position="1321"/>
    </location>
</feature>
<evidence type="ECO:0000256" key="2">
    <source>
        <dbReference type="SAM" id="Phobius"/>
    </source>
</evidence>
<evidence type="ECO:0000313" key="4">
    <source>
        <dbReference type="EMBL" id="KAG9397116.1"/>
    </source>
</evidence>
<sequence length="1907" mass="209676">MRSASMGERGRRYGSINDGLLHPAAPQVSSAGPSSRISTISFSSDTFGLTGGKVPWASLKLVMAIRTMGMRFPMTMLTLGRILSVFFFFSFIIQTDPAPRDRVGAVFLVPMLNGKLLTDQVQEVVIWVSVILYWSSAVGLLLFVILGKQIAPNNVVVSRMITSVHRVISTALFIPAVVFFTRVQSVAAPFREVTVFSISNPFGWMISVCSIVLLVCIATLTRLAFFNHTLSKSLNAMTQLPSVSAAIAPLTTAVYIVAMHYAPAAPTSPVRWTLVALTTVMPIVYALTLFVFPAHAHPASMAFDTAIVLCAGVAGVYRFFDLGRVDLGIVTPISFFILYIAVYISILIRYAMLTKKFATIIRPSKAKGDQPESAASQTHVPPGLFTAQSLFFYAFCRSRFGGLSMSMIRQKRDRLEFLSFMQPDDNCDANLISEIHQIADVLESVTVNTDSHFGPTLFSRINFIIYIQYIRANTDAAIFEIFRAFDHVKGPIDALSCVYLYALYQNAENSRRTQHRGFDSAMLRRLHVKLKTVQRQVMQAKLAINTFWSILARDKVDILELHRVSEQIYASSTSAERTFIWLLEYFPQRIPVITMYADFLRNVALAPDAADKLDSYAEYLGDQGDSRSDSVRADYRVEFEHNNVLKGRKHQKRSPFIARLELTIAVALSAIAVVIAAFIGFQLVHIVVEFNMRSLHSAATAYSGRLVEFDFLLRTQVSSVHWPDLPVHPFDSDDMPLLERTAEVLEQCNDGVRSLYDHIKMPLVDLLWPSLISSALDHNLMTYVAELDSVTPEGIYSTASVDITSLVQFSAYISEIGSDLLSGATISASTAYYAHFNILHCQLPRLYYLLDALDSAMNDLAVVDCAVSELCVIVILGMIVLGFPAVFIHPTIAVKHAQERNLNLFMRIDKGIAAMMARSTDTQKTTGYVPSADDLLSNSALGHMRHLSALQLGDRDASATTQTSHASLATVDDVAYSLYDEEDADTAYTSDSVASDLDDQLPHGDFSDTITIEPAPRYSVNPATVSEQIHKQSSQDLAKHRISALSSRFASHRRRAVILMIAAGVAHLASLVLGLCVIVCTVIVPKIAIDDYKTVYASNVAIQEGFDHLLAMSNAQADAALAYAQCLDLRWIEEYDTAINGQRVASALDYLMAQGHDGPVAAALASAYTAMLRLTRLDAISLYQSANAAGASLPISSQCFLSGMAYNYTAEPTHLLQALVYNSSRSRGYYSDAGADALLSSNDSFTVARNILVDPAYIEISDRIKKDLLAARDTLLDNNKARLDELFKSNRVLDDISVVCASLLMPLVIISGPILMGVLAINRRLDRINGEIAGVQEWIVERPDTPFRLGEGATRRASKRYTCAKLCVGALFIAAIVVLNLLIIVQWNLWGPVWDYEMDSYNEIQYFHGNRSEDLLDMHDRIRTVKRYAQFGDVTLGYQAMVVLSTWPDTVEGISASIAVLADKGVFDFSGCVNEASAQLEAATNASASIEHILRISFQLATEAASLDTTLPLPHYSYDASTEDDTAEDALHYPARSGHMYSSDTADGLLDADVQAEMARLLLFDDKMVDLFTEFEVAVNATTSVLLDAYDTMVFASDADTLRRGATTILEALALALLVLFLSCTVYFVGPPSVTWALRRVHKIHVRESWRNLRLAVLLAAVLVGLVVVGAVVSVLADFAIKHGFVAIRYIVIQLLTVLIVENDGIDLVISPAASHCAHNHTVCSLEQMANATISLAEVKQASPFYTAVIPDPLFPGTCPHCSFVPTGIKNSELQQLLVSSVNELRPDGCLAPGTVASSAFSILREIEYPMTSVLWEQYRAALLATSATDTVGRIVSVLLLTTALVSIPIIFRMLKHNVFAAFVAQEMLVKSLLAMVPEASLKRNYLLSMMHTQVVRLSKDDIQFID</sequence>
<feature type="transmembrane region" description="Helical" evidence="2">
    <location>
        <begin position="270"/>
        <end position="292"/>
    </location>
</feature>
<feature type="transmembrane region" description="Helical" evidence="2">
    <location>
        <begin position="167"/>
        <end position="190"/>
    </location>
</feature>
<feature type="region of interest" description="Disordered" evidence="1">
    <location>
        <begin position="1"/>
        <end position="20"/>
    </location>
</feature>
<keyword evidence="5" id="KW-1185">Reference proteome</keyword>
<dbReference type="Pfam" id="PF25474">
    <property type="entry name" value="TPR_TmcB"/>
    <property type="match status" value="1"/>
</dbReference>
<feature type="transmembrane region" description="Helical" evidence="2">
    <location>
        <begin position="872"/>
        <end position="894"/>
    </location>
</feature>
<feature type="transmembrane region" description="Helical" evidence="2">
    <location>
        <begin position="237"/>
        <end position="258"/>
    </location>
</feature>